<dbReference type="EMBL" id="JAANBB010000017">
    <property type="protein sequence ID" value="KAF7555826.1"/>
    <property type="molecule type" value="Genomic_DNA"/>
</dbReference>
<comment type="caution">
    <text evidence="2">The sequence shown here is derived from an EMBL/GenBank/DDBJ whole genome shotgun (WGS) entry which is preliminary data.</text>
</comment>
<evidence type="ECO:0000313" key="2">
    <source>
        <dbReference type="EMBL" id="KAF7555826.1"/>
    </source>
</evidence>
<keyword evidence="3" id="KW-1185">Reference proteome</keyword>
<evidence type="ECO:0000313" key="3">
    <source>
        <dbReference type="Proteomes" id="UP000722485"/>
    </source>
</evidence>
<organism evidence="2 3">
    <name type="scientific">Cylindrodendrum hubeiense</name>
    <dbReference type="NCBI Taxonomy" id="595255"/>
    <lineage>
        <taxon>Eukaryota</taxon>
        <taxon>Fungi</taxon>
        <taxon>Dikarya</taxon>
        <taxon>Ascomycota</taxon>
        <taxon>Pezizomycotina</taxon>
        <taxon>Sordariomycetes</taxon>
        <taxon>Hypocreomycetidae</taxon>
        <taxon>Hypocreales</taxon>
        <taxon>Nectriaceae</taxon>
        <taxon>Cylindrodendrum</taxon>
    </lineage>
</organism>
<reference evidence="2" key="1">
    <citation type="submission" date="2020-03" db="EMBL/GenBank/DDBJ databases">
        <title>Draft Genome Sequence of Cylindrodendrum hubeiense.</title>
        <authorList>
            <person name="Buettner E."/>
            <person name="Kellner H."/>
        </authorList>
    </citation>
    <scope>NUCLEOTIDE SEQUENCE</scope>
    <source>
        <strain evidence="2">IHI 201604</strain>
    </source>
</reference>
<feature type="signal peptide" evidence="1">
    <location>
        <begin position="1"/>
        <end position="17"/>
    </location>
</feature>
<dbReference type="AlphaFoldDB" id="A0A9P5HK00"/>
<dbReference type="OrthoDB" id="3641682at2759"/>
<keyword evidence="1" id="KW-0732">Signal</keyword>
<sequence length="305" mass="32761">MIFGITLTLALGTGVLAAPRAVAPSQEVRAVFSYAKASSTTLVKVFNADKSEFYGESDGSSIESGNFAKFPITFDVDEIGFGSIAFGNSSYLTRSNREESGGAICHRKFNADTAEVDCWLPIPDGFSPEAVDQADKRQLIYTGVQCAPISTTYVIGDGDPHQNYYHKQLSESIECRDAPSCSAGFEQSESFTIGFSASASIAGWITGGFDVQQSWETGRAYNCYGAKGDTVCVWYNTAHTAITVKNLLTLQIPCTNPVRQYVSDPVILKSPNARNRGGGYYCVIGACRSIGDDYWDNTGPAGGPQ</sequence>
<accession>A0A9P5HK00</accession>
<name>A0A9P5HK00_9HYPO</name>
<gene>
    <name evidence="2" type="ORF">G7Z17_g1937</name>
</gene>
<protein>
    <submittedName>
        <fullName evidence="2">Uncharacterized protein</fullName>
    </submittedName>
</protein>
<proteinExistence type="predicted"/>
<dbReference type="Proteomes" id="UP000722485">
    <property type="component" value="Unassembled WGS sequence"/>
</dbReference>
<feature type="chain" id="PRO_5040361112" evidence="1">
    <location>
        <begin position="18"/>
        <end position="305"/>
    </location>
</feature>
<evidence type="ECO:0000256" key="1">
    <source>
        <dbReference type="SAM" id="SignalP"/>
    </source>
</evidence>